<evidence type="ECO:0000256" key="1">
    <source>
        <dbReference type="PROSITE-ProRule" id="PRU00023"/>
    </source>
</evidence>
<comment type="caution">
    <text evidence="2">The sequence shown here is derived from an EMBL/GenBank/DDBJ whole genome shotgun (WGS) entry which is preliminary data.</text>
</comment>
<gene>
    <name evidence="2" type="ORF">B0T26DRAFT_802746</name>
</gene>
<dbReference type="PANTHER" id="PTHR10039">
    <property type="entry name" value="AMELOGENIN"/>
    <property type="match status" value="1"/>
</dbReference>
<feature type="repeat" description="ANK" evidence="1">
    <location>
        <begin position="544"/>
        <end position="573"/>
    </location>
</feature>
<keyword evidence="1" id="KW-0040">ANK repeat</keyword>
<dbReference type="InterPro" id="IPR002110">
    <property type="entry name" value="Ankyrin_rpt"/>
</dbReference>
<dbReference type="AlphaFoldDB" id="A0AA40DVA3"/>
<dbReference type="SMART" id="SM00248">
    <property type="entry name" value="ANK"/>
    <property type="match status" value="5"/>
</dbReference>
<accession>A0AA40DVA3</accession>
<organism evidence="2 3">
    <name type="scientific">Lasiosphaeria miniovina</name>
    <dbReference type="NCBI Taxonomy" id="1954250"/>
    <lineage>
        <taxon>Eukaryota</taxon>
        <taxon>Fungi</taxon>
        <taxon>Dikarya</taxon>
        <taxon>Ascomycota</taxon>
        <taxon>Pezizomycotina</taxon>
        <taxon>Sordariomycetes</taxon>
        <taxon>Sordariomycetidae</taxon>
        <taxon>Sordariales</taxon>
        <taxon>Lasiosphaeriaceae</taxon>
        <taxon>Lasiosphaeria</taxon>
    </lineage>
</organism>
<feature type="repeat" description="ANK" evidence="1">
    <location>
        <begin position="611"/>
        <end position="643"/>
    </location>
</feature>
<feature type="repeat" description="ANK" evidence="1">
    <location>
        <begin position="576"/>
        <end position="608"/>
    </location>
</feature>
<dbReference type="Pfam" id="PF12796">
    <property type="entry name" value="Ank_2"/>
    <property type="match status" value="1"/>
</dbReference>
<dbReference type="Proteomes" id="UP001172101">
    <property type="component" value="Unassembled WGS sequence"/>
</dbReference>
<dbReference type="PANTHER" id="PTHR10039:SF16">
    <property type="entry name" value="GPI INOSITOL-DEACYLASE"/>
    <property type="match status" value="1"/>
</dbReference>
<evidence type="ECO:0000313" key="3">
    <source>
        <dbReference type="Proteomes" id="UP001172101"/>
    </source>
</evidence>
<dbReference type="Gene3D" id="1.25.40.20">
    <property type="entry name" value="Ankyrin repeat-containing domain"/>
    <property type="match status" value="1"/>
</dbReference>
<sequence>MKDEKRNAWQPHIDKIVDAAVSFKKLGDAAMKFDLSGYGALAWSVVSFGLEIAKNAKDAHSIILTSSDTIAQLRSRYTEYESLYRGEQSGWTGDRDVSAKKKEVERVDEEVAKYISHIVREKYAKRRVEEIVERIDAREQFEILEWISKMLYGLNHITVKEARAKDTCDWLLQREEFGEWSNGSSMILALQGSHALDECKPESRYRLVDTIDFLMANARHPLSVFISSRPDADIRDRFLSRPHITIQATDNQDDIEKFVNKEIAGHRRWNKMSPALREDILKTLLNQSSGKFQWANLQIKQLLGLQTEEGIRDRLGKLPPDLKEAYDEIYAKIAARNEHDRILANRAFMWVICAAYPLESSELLSTILLDPDRKSLVVSEEVDDDVLLDMCNNLLVLDPQRKFWQFLHLSVAEYFEEYHFSRLQADYYATKVCLVLLKSCDYQLLGSGSDSGSNSYSYSHSRSYSYSKPRKLQHPKHNIQIYARHRWLIHIKTQVSPEADSVLIQLLRSFLGSMNQYAIQVDMVKIFLKRGADANLEHKGIFSSPLAAAAADENAEIVELLLKSGADVNQVLQTGDYGSALAAAAARGNTEIVELLLKSGADVNQVLQTGDYGSALAAAVARGNIEAVELLLKSGADVNQVLQTGDDGSALAAAAAHRDIEIVKLLLKSGANINQVLDWR</sequence>
<keyword evidence="3" id="KW-1185">Reference proteome</keyword>
<dbReference type="PROSITE" id="PS50088">
    <property type="entry name" value="ANK_REPEAT"/>
    <property type="match status" value="4"/>
</dbReference>
<protein>
    <recommendedName>
        <fullName evidence="4">Ankyrin repeat protein</fullName>
    </recommendedName>
</protein>
<dbReference type="RefSeq" id="XP_060296472.1">
    <property type="nucleotide sequence ID" value="XM_060447062.1"/>
</dbReference>
<dbReference type="SUPFAM" id="SSF48403">
    <property type="entry name" value="Ankyrin repeat"/>
    <property type="match status" value="1"/>
</dbReference>
<evidence type="ECO:0008006" key="4">
    <source>
        <dbReference type="Google" id="ProtNLM"/>
    </source>
</evidence>
<reference evidence="2" key="1">
    <citation type="submission" date="2023-06" db="EMBL/GenBank/DDBJ databases">
        <title>Genome-scale phylogeny and comparative genomics of the fungal order Sordariales.</title>
        <authorList>
            <consortium name="Lawrence Berkeley National Laboratory"/>
            <person name="Hensen N."/>
            <person name="Bonometti L."/>
            <person name="Westerberg I."/>
            <person name="Brannstrom I.O."/>
            <person name="Guillou S."/>
            <person name="Cros-Aarteil S."/>
            <person name="Calhoun S."/>
            <person name="Haridas S."/>
            <person name="Kuo A."/>
            <person name="Mondo S."/>
            <person name="Pangilinan J."/>
            <person name="Riley R."/>
            <person name="LaButti K."/>
            <person name="Andreopoulos B."/>
            <person name="Lipzen A."/>
            <person name="Chen C."/>
            <person name="Yanf M."/>
            <person name="Daum C."/>
            <person name="Ng V."/>
            <person name="Clum A."/>
            <person name="Steindorff A."/>
            <person name="Ohm R."/>
            <person name="Martin F."/>
            <person name="Silar P."/>
            <person name="Natvig D."/>
            <person name="Lalanne C."/>
            <person name="Gautier V."/>
            <person name="Ament-velasquez S.L."/>
            <person name="Kruys A."/>
            <person name="Hutchinson M.I."/>
            <person name="Powell A.J."/>
            <person name="Barry K."/>
            <person name="Miller A.N."/>
            <person name="Grigoriev I.V."/>
            <person name="Debuchy R."/>
            <person name="Gladieux P."/>
            <person name="Thoren M.H."/>
            <person name="Johannesson H."/>
        </authorList>
    </citation>
    <scope>NUCLEOTIDE SEQUENCE</scope>
    <source>
        <strain evidence="2">SMH2392-1A</strain>
    </source>
</reference>
<feature type="repeat" description="ANK" evidence="1">
    <location>
        <begin position="646"/>
        <end position="678"/>
    </location>
</feature>
<proteinExistence type="predicted"/>
<dbReference type="InterPro" id="IPR036770">
    <property type="entry name" value="Ankyrin_rpt-contain_sf"/>
</dbReference>
<dbReference type="GeneID" id="85330332"/>
<dbReference type="Pfam" id="PF00023">
    <property type="entry name" value="Ank"/>
    <property type="match status" value="1"/>
</dbReference>
<dbReference type="PROSITE" id="PS50297">
    <property type="entry name" value="ANK_REP_REGION"/>
    <property type="match status" value="4"/>
</dbReference>
<dbReference type="EMBL" id="JAUIRO010000004">
    <property type="protein sequence ID" value="KAK0717679.1"/>
    <property type="molecule type" value="Genomic_DNA"/>
</dbReference>
<name>A0AA40DVA3_9PEZI</name>
<evidence type="ECO:0000313" key="2">
    <source>
        <dbReference type="EMBL" id="KAK0717679.1"/>
    </source>
</evidence>